<protein>
    <submittedName>
        <fullName evidence="2">Uncharacterized protein</fullName>
    </submittedName>
</protein>
<reference evidence="2" key="1">
    <citation type="submission" date="2018-02" db="EMBL/GenBank/DDBJ databases">
        <title>Rhizophora mucronata_Transcriptome.</title>
        <authorList>
            <person name="Meera S.P."/>
            <person name="Sreeshan A."/>
            <person name="Augustine A."/>
        </authorList>
    </citation>
    <scope>NUCLEOTIDE SEQUENCE</scope>
    <source>
        <tissue evidence="2">Leaf</tissue>
    </source>
</reference>
<dbReference type="AlphaFoldDB" id="A0A2P2J7C7"/>
<sequence length="45" mass="4654">MAASSNLEDSELSTKGNLQRRAAAAAAAASLRSPNIAGQREVRRG</sequence>
<proteinExistence type="predicted"/>
<evidence type="ECO:0000256" key="1">
    <source>
        <dbReference type="SAM" id="MobiDB-lite"/>
    </source>
</evidence>
<dbReference type="EMBL" id="GGEC01008890">
    <property type="protein sequence ID" value="MBW89373.1"/>
    <property type="molecule type" value="Transcribed_RNA"/>
</dbReference>
<evidence type="ECO:0000313" key="2">
    <source>
        <dbReference type="EMBL" id="MBW89373.1"/>
    </source>
</evidence>
<accession>A0A2P2J7C7</accession>
<name>A0A2P2J7C7_RHIMU</name>
<feature type="region of interest" description="Disordered" evidence="1">
    <location>
        <begin position="24"/>
        <end position="45"/>
    </location>
</feature>
<organism evidence="2">
    <name type="scientific">Rhizophora mucronata</name>
    <name type="common">Asiatic mangrove</name>
    <dbReference type="NCBI Taxonomy" id="61149"/>
    <lineage>
        <taxon>Eukaryota</taxon>
        <taxon>Viridiplantae</taxon>
        <taxon>Streptophyta</taxon>
        <taxon>Embryophyta</taxon>
        <taxon>Tracheophyta</taxon>
        <taxon>Spermatophyta</taxon>
        <taxon>Magnoliopsida</taxon>
        <taxon>eudicotyledons</taxon>
        <taxon>Gunneridae</taxon>
        <taxon>Pentapetalae</taxon>
        <taxon>rosids</taxon>
        <taxon>fabids</taxon>
        <taxon>Malpighiales</taxon>
        <taxon>Rhizophoraceae</taxon>
        <taxon>Rhizophora</taxon>
    </lineage>
</organism>